<keyword evidence="2" id="KW-0378">Hydrolase</keyword>
<dbReference type="RefSeq" id="WP_215337822.1">
    <property type="nucleotide sequence ID" value="NZ_JAGSGD010000001.1"/>
</dbReference>
<feature type="domain" description="Peptidase M16 C-terminal" evidence="5">
    <location>
        <begin position="686"/>
        <end position="866"/>
    </location>
</feature>
<dbReference type="InterPro" id="IPR007863">
    <property type="entry name" value="Peptidase_M16_C"/>
</dbReference>
<dbReference type="PANTHER" id="PTHR11851">
    <property type="entry name" value="METALLOPROTEASE"/>
    <property type="match status" value="1"/>
</dbReference>
<evidence type="ECO:0000313" key="6">
    <source>
        <dbReference type="EMBL" id="MBR7618078.1"/>
    </source>
</evidence>
<feature type="signal peptide" evidence="3">
    <location>
        <begin position="1"/>
        <end position="23"/>
    </location>
</feature>
<keyword evidence="3" id="KW-0732">Signal</keyword>
<keyword evidence="7" id="KW-1185">Reference proteome</keyword>
<dbReference type="InterPro" id="IPR011249">
    <property type="entry name" value="Metalloenz_LuxS/M16"/>
</dbReference>
<evidence type="ECO:0000259" key="5">
    <source>
        <dbReference type="Pfam" id="PF05193"/>
    </source>
</evidence>
<dbReference type="Gene3D" id="3.30.830.10">
    <property type="entry name" value="Metalloenzyme, LuxS/M16 peptidase-like"/>
    <property type="match status" value="4"/>
</dbReference>
<dbReference type="AlphaFoldDB" id="A0A941HUX6"/>
<comment type="caution">
    <text evidence="6">The sequence shown here is derived from an EMBL/GenBank/DDBJ whole genome shotgun (WGS) entry which is preliminary data.</text>
</comment>
<dbReference type="Pfam" id="PF00675">
    <property type="entry name" value="Peptidase_M16"/>
    <property type="match status" value="1"/>
</dbReference>
<dbReference type="InterPro" id="IPR050361">
    <property type="entry name" value="MPP/UQCRC_Complex"/>
</dbReference>
<evidence type="ECO:0000256" key="3">
    <source>
        <dbReference type="SAM" id="SignalP"/>
    </source>
</evidence>
<dbReference type="EMBL" id="JAGSGD010000001">
    <property type="protein sequence ID" value="MBR7618078.1"/>
    <property type="molecule type" value="Genomic_DNA"/>
</dbReference>
<dbReference type="PANTHER" id="PTHR11851:SF49">
    <property type="entry name" value="MITOCHONDRIAL-PROCESSING PEPTIDASE SUBUNIT ALPHA"/>
    <property type="match status" value="1"/>
</dbReference>
<keyword evidence="2" id="KW-0482">Metalloprotease</keyword>
<organism evidence="6 7">
    <name type="scientific">Phenylobacterium glaciei</name>
    <dbReference type="NCBI Taxonomy" id="2803784"/>
    <lineage>
        <taxon>Bacteria</taxon>
        <taxon>Pseudomonadati</taxon>
        <taxon>Pseudomonadota</taxon>
        <taxon>Alphaproteobacteria</taxon>
        <taxon>Caulobacterales</taxon>
        <taxon>Caulobacteraceae</taxon>
        <taxon>Phenylobacterium</taxon>
    </lineage>
</organism>
<feature type="domain" description="Peptidase M16 C-terminal" evidence="5">
    <location>
        <begin position="213"/>
        <end position="393"/>
    </location>
</feature>
<evidence type="ECO:0000313" key="7">
    <source>
        <dbReference type="Proteomes" id="UP000622580"/>
    </source>
</evidence>
<evidence type="ECO:0000256" key="1">
    <source>
        <dbReference type="ARBA" id="ARBA00007261"/>
    </source>
</evidence>
<protein>
    <submittedName>
        <fullName evidence="6">Insulinase family protein</fullName>
    </submittedName>
</protein>
<gene>
    <name evidence="6" type="ORF">JKL49_01650</name>
</gene>
<sequence length="942" mass="100924">MPTIRAALGLVLALSLAPLGSSAAPTAATSDSRSLPQDPALRRGVLPNGLRYAVMRNALPKGAVSLRLYVDVGSREETEAERGAAHFVEHMAFRGARHFQDGELERALALIGVGAGRDHNADTGVASTSYRLDLTDTAPAHLDLAFRWLRDVADGITFEPAAMDRERGVVLAEKEARDAPGALVRDQVTSFVAPRLRSTLRDPIGTDASLRTMTPGVLEAFHARWYRPETAWVVMVGDMAPEAMETAIAKAFGSWTGKGSPPARAALGEIEAGRGLEALVIATPQIASGLSACKVLPGSPPATTNAASLRRNSLRQVWQSALNARLTQLTNGSKTLLSAGMTVTDLDGGQAVCFSAAPNAEAWDAALAAGQDELRRFGRDGPTELEVEAAVAKVRNSVRSDVTTAPTQLSSSLATYLAQALAEGWVVMEPRASLRAFNQAVEEVTPADVKAAFAADWSGSGPFLTLTAPKPPTREALLASWRRGEAGEGPAKYADAVIAQWAYGPLSEPGKIARRETLAAGITRVTFRNGVILTLKKTSFENGAIALRLWFGTGRGEVAAKDFDTAGSATGVFPYGALGKHSYDELRGIFGDEALDFDLDITPYAFKLEHVVSDDTLSPRLRLLTAYMTDPGFRDTLDAKFGTEIDNNFRDRQSDLWALLREAVMDTVAPGLPLGTPDRAAMERLTSKDLAAVLRPAVTHDPIEVTLVGDMDEAAAIDLIARTLGALPPRGPPPKPRPDTFSLRFPATPPPQIDTLHYGSPDKAAVAMIWPLYVAVPARRKEEDALKLLAEVFGDELRHQVREHLGKTYSPTVFASTPDYVDQGELDALVETYPADLEAVRAEMRAVATRLAAGQITSEMLEAARTPMLSGARAEAATNAWWAEALSGSAHHDEWLQDALHQEDRIKAVTLAQVKAAAATWLAHDPIVAVIRPAPRPQEGAR</sequence>
<dbReference type="InterPro" id="IPR011765">
    <property type="entry name" value="Pept_M16_N"/>
</dbReference>
<comment type="similarity">
    <text evidence="1">Belongs to the peptidase M16 family.</text>
</comment>
<proteinExistence type="inferred from homology"/>
<name>A0A941HUX6_9CAUL</name>
<dbReference type="GO" id="GO:0046872">
    <property type="term" value="F:metal ion binding"/>
    <property type="evidence" value="ECO:0007669"/>
    <property type="project" value="InterPro"/>
</dbReference>
<evidence type="ECO:0000259" key="4">
    <source>
        <dbReference type="Pfam" id="PF00675"/>
    </source>
</evidence>
<dbReference type="SUPFAM" id="SSF63411">
    <property type="entry name" value="LuxS/MPP-like metallohydrolase"/>
    <property type="match status" value="4"/>
</dbReference>
<feature type="domain" description="Peptidase M16 N-terminal" evidence="4">
    <location>
        <begin position="54"/>
        <end position="189"/>
    </location>
</feature>
<dbReference type="GO" id="GO:0008237">
    <property type="term" value="F:metallopeptidase activity"/>
    <property type="evidence" value="ECO:0007669"/>
    <property type="project" value="UniProtKB-KW"/>
</dbReference>
<reference evidence="6" key="1">
    <citation type="submission" date="2021-04" db="EMBL/GenBank/DDBJ databases">
        <title>Draft genome assembly of strain Phenylobacterium sp. 20VBR1 using MiniION and Illumina platforms.</title>
        <authorList>
            <person name="Thomas F.A."/>
            <person name="Krishnan K.P."/>
            <person name="Sinha R.K."/>
        </authorList>
    </citation>
    <scope>NUCLEOTIDE SEQUENCE</scope>
    <source>
        <strain evidence="6">20VBR1</strain>
    </source>
</reference>
<accession>A0A941HUX6</accession>
<dbReference type="Proteomes" id="UP000622580">
    <property type="component" value="Unassembled WGS sequence"/>
</dbReference>
<dbReference type="Pfam" id="PF05193">
    <property type="entry name" value="Peptidase_M16_C"/>
    <property type="match status" value="2"/>
</dbReference>
<feature type="chain" id="PRO_5036976969" evidence="3">
    <location>
        <begin position="24"/>
        <end position="942"/>
    </location>
</feature>
<keyword evidence="2" id="KW-0645">Protease</keyword>
<evidence type="ECO:0000256" key="2">
    <source>
        <dbReference type="ARBA" id="ARBA00023049"/>
    </source>
</evidence>